<dbReference type="PANTHER" id="PTHR10887">
    <property type="entry name" value="DNA2/NAM7 HELICASE FAMILY"/>
    <property type="match status" value="1"/>
</dbReference>
<evidence type="ECO:0000256" key="3">
    <source>
        <dbReference type="ARBA" id="ARBA00010552"/>
    </source>
</evidence>
<dbReference type="Gene3D" id="3.40.50.300">
    <property type="entry name" value="P-loop containing nucleotide triphosphate hydrolases"/>
    <property type="match status" value="2"/>
</dbReference>
<dbReference type="InterPro" id="IPR018999">
    <property type="entry name" value="UPF1_CH/ZBD"/>
</dbReference>
<comment type="subcellular location">
    <subcellularLocation>
        <location evidence="1">Cytoplasm</location>
        <location evidence="1">Cytoplasmic ribonucleoprotein granule</location>
    </subcellularLocation>
</comment>
<dbReference type="CDD" id="cd00448">
    <property type="entry name" value="YjgF_YER057c_UK114_family"/>
    <property type="match status" value="1"/>
</dbReference>
<dbReference type="Gene3D" id="2.40.30.230">
    <property type="match status" value="1"/>
</dbReference>
<dbReference type="PROSITE" id="PS51997">
    <property type="entry name" value="UPF1_CH_RICH"/>
    <property type="match status" value="1"/>
</dbReference>
<feature type="compositionally biased region" description="Polar residues" evidence="15">
    <location>
        <begin position="1635"/>
        <end position="1644"/>
    </location>
</feature>
<dbReference type="Pfam" id="PF04003">
    <property type="entry name" value="Utp12"/>
    <property type="match status" value="1"/>
</dbReference>
<gene>
    <name evidence="17" type="primary">Upf1</name>
    <name evidence="17" type="ORF">Bhyg_13702</name>
</gene>
<dbReference type="GO" id="GO:1903313">
    <property type="term" value="P:positive regulation of mRNA metabolic process"/>
    <property type="evidence" value="ECO:0007669"/>
    <property type="project" value="UniProtKB-ARBA"/>
</dbReference>
<dbReference type="GO" id="GO:0016787">
    <property type="term" value="F:hydrolase activity"/>
    <property type="evidence" value="ECO:0007669"/>
    <property type="project" value="UniProtKB-KW"/>
</dbReference>
<accession>A0A9Q0MQM5</accession>
<comment type="similarity">
    <text evidence="2">Belongs to the DNA2/NAM7 helicase family.</text>
</comment>
<evidence type="ECO:0000313" key="17">
    <source>
        <dbReference type="EMBL" id="KAJ6635119.1"/>
    </source>
</evidence>
<dbReference type="InterPro" id="IPR036322">
    <property type="entry name" value="WD40_repeat_dom_sf"/>
</dbReference>
<dbReference type="InterPro" id="IPR045055">
    <property type="entry name" value="DNA2/NAM7-like"/>
</dbReference>
<dbReference type="PROSITE" id="PS50082">
    <property type="entry name" value="WD_REPEATS_2"/>
    <property type="match status" value="1"/>
</dbReference>
<dbReference type="InterPro" id="IPR041677">
    <property type="entry name" value="DNA2/NAM7_AAA_11"/>
</dbReference>
<dbReference type="SUPFAM" id="SSF55298">
    <property type="entry name" value="YjgF-like"/>
    <property type="match status" value="1"/>
</dbReference>
<comment type="caution">
    <text evidence="17">The sequence shown here is derived from an EMBL/GenBank/DDBJ whole genome shotgun (WGS) entry which is preliminary data.</text>
</comment>
<dbReference type="InterPro" id="IPR006935">
    <property type="entry name" value="Helicase/UvrB_N"/>
</dbReference>
<dbReference type="GO" id="GO:0000184">
    <property type="term" value="P:nuclear-transcribed mRNA catabolic process, nonsense-mediated decay"/>
    <property type="evidence" value="ECO:0007669"/>
    <property type="project" value="InterPro"/>
</dbReference>
<evidence type="ECO:0000256" key="12">
    <source>
        <dbReference type="ARBA" id="ARBA00022840"/>
    </source>
</evidence>
<dbReference type="FunFam" id="3.30.1330.40:FF:000001">
    <property type="entry name" value="L-PSP family endoribonuclease"/>
    <property type="match status" value="1"/>
</dbReference>
<dbReference type="InterPro" id="IPR047187">
    <property type="entry name" value="SF1_C_Upf1"/>
</dbReference>
<evidence type="ECO:0000256" key="9">
    <source>
        <dbReference type="ARBA" id="ARBA00022801"/>
    </source>
</evidence>
<evidence type="ECO:0000256" key="11">
    <source>
        <dbReference type="ARBA" id="ARBA00022833"/>
    </source>
</evidence>
<feature type="region of interest" description="Disordered" evidence="15">
    <location>
        <begin position="1635"/>
        <end position="1688"/>
    </location>
</feature>
<evidence type="ECO:0000313" key="18">
    <source>
        <dbReference type="Proteomes" id="UP001151699"/>
    </source>
</evidence>
<dbReference type="InterPro" id="IPR006056">
    <property type="entry name" value="RidA"/>
</dbReference>
<dbReference type="Pfam" id="PF01042">
    <property type="entry name" value="Ribonuc_L-PSP"/>
    <property type="match status" value="1"/>
</dbReference>
<dbReference type="InterPro" id="IPR006175">
    <property type="entry name" value="YjgF/YER057c/UK114"/>
</dbReference>
<dbReference type="InterPro" id="IPR007148">
    <property type="entry name" value="SSU_processome_Utp12"/>
</dbReference>
<evidence type="ECO:0000256" key="15">
    <source>
        <dbReference type="SAM" id="MobiDB-lite"/>
    </source>
</evidence>
<dbReference type="Gene3D" id="6.10.140.1240">
    <property type="match status" value="1"/>
</dbReference>
<name>A0A9Q0MQM5_9DIPT</name>
<feature type="compositionally biased region" description="Polar residues" evidence="15">
    <location>
        <begin position="1653"/>
        <end position="1688"/>
    </location>
</feature>
<dbReference type="SUPFAM" id="SSF52540">
    <property type="entry name" value="P-loop containing nucleoside triphosphate hydrolases"/>
    <property type="match status" value="1"/>
</dbReference>
<dbReference type="CDD" id="cd18039">
    <property type="entry name" value="DEXXQc_UPF1"/>
    <property type="match status" value="1"/>
</dbReference>
<dbReference type="CDD" id="cd18808">
    <property type="entry name" value="SF1_C_Upf1"/>
    <property type="match status" value="1"/>
</dbReference>
<evidence type="ECO:0000256" key="4">
    <source>
        <dbReference type="ARBA" id="ARBA00012551"/>
    </source>
</evidence>
<keyword evidence="8 14" id="KW-0863">Zinc-finger</keyword>
<feature type="region of interest" description="C3H" evidence="14">
    <location>
        <begin position="727"/>
        <end position="759"/>
    </location>
</feature>
<sequence length="1900" mass="213492">MGYVSEFSPDGKLFAVLEAEGKLKIWDVKESRLSQEYVPSQPYTCFVWVSKQFRNKKLSGSTLYIALGTNRGGIELYSYATCKVQSKLKGNGHQGAVTSVCLHDDSTLYTCGRDCQIVQWSLNKMCEETQWNIGNIVPTCIVSLPLSNSLLIGCKELHLWSLGKKELKTTYTGHSTDVNSMKLLKFTEQNEEYVVTTARSNREIFLWKINDKNNPKGTFLMEYPAAFISCSIVDKGIIISAVTGTGADNAVAGGNLHLFIVENISNLGKKQKENKPKVTIAVAFDSGATRGVVPIPIVAATSNFSDPQNTLIAYGRSPILRFEQYKYNPKEKKQTLAREDPSIQFNRPDKNREHKTINPITNDRNAQYVTGSVGVLKSKSDRKPGSSEVSLESRLSTLSVGNSEHAKGKLVELLKQALHNRDQILIRNVFFNKDENVIRTTLKLLPTQYIPELVDELTQMAQKKTANVQIAVLWLKLLLQVHASHLMALGENELFDRFGSFLGTIEHRTQTLVPLTKLSGRLDFLLNQIKRNNDDDTTFDHANLLVYEDEEKDNENDEGNSNGDQVDSTDEDDVNMSSDDSVSDSKLQNLFENQRIKNARIARIVKAEIYKQSRRLYKKLFRKKSIKMTEYGDGATGSQLTFLDTDDHDLILGADTQATDFDFRDFTIPSQSQTQASQSDHLAASQTNGIAKGRKVLPINSMAELQFEEEDDETVSPAQHALPQHACKYCGIHEPSTVVSCNVCKKWFCNGHGSTSGSHIINHLVRAKHREVTLHSDGPLGETILECYSCGVRNVFVLGFIPAKADSVVVLLCRQPCAAQNSLKDMNWDQEQWKPLISDRALLPWLVKIPTEQEQLRARQVSAVQINKLEELWKENVDATFQDLEKPGVDSEPSQVLLRYEDGFQYQKVFGPLVRLEAEYDKRLKESQTQENIEVRWDVGLNKKTIAYFTLAKTDGDMKLMHGDELRLRYVGELHKPWSDNGHVIKVPDNFGEDVGLELKNSQSAPIECTSNFVVDFIWKGTSFDRMQLALNKFAVDDNSVSNYIYSRLLGHGRHDGSDEFTFRCNNLPKHFSAPNLPDLNRSQVYAVKQAIQRPLSLIQGPPGTGKTVTSATIVYQLVQQNGGPVLVCAPSNTAVDQLTEKIHQTNLKVVRVCAKSREAIDSPVNFLALHNQIKNMTSNTEMNKLQQLKDETGELSSADEKRYRTLKKSAERELLEAADVICCTCVGAGDPRLIRIKFNSILIDESMQSTEPECMVPVVLGAKQLILVGDHCQLGPVVMCKKAAKAGLSQSLFERLVVLGIRPFRLEVQYRMHPELSQFPSNFFYEGSLQNGVCADERRLKIDFPWPESDRPMFFLVTQGQEEIAGSGTSYLNRTEASNVEKITTRFLKSGVEPSQIGIITPYEGQRAYLVQYMQYQGSLHSKLYQGIEIASVDAFQGREKDIIIMSCVRSNEHQGIGFLNDPRRLNVALTRAKYGIIIVGNPKVLSKQPLWNNLLNFYKERKVLVEGSLNNLKESMIQFVKPKKIVNTLNPGTHFMSNVMYDAKEAMVAGSYYDKSSSMGFNSHGGLGNAHLHHQPPMPMPYNRNPQLDMFARTHDSISYISQERAQATMNNMPVPVGMFMNMGSVPPRFYSQHQQAVQASKQSRRKPMPTNKTSRSHGASSQNHPLTQGMSQNMSQPGFSLSQHNDLSQDFMGEYQSQMDGILSQDSNFQAPQSKVPLSQAIVVDRTVYVSGCVGMDKDTMKLVEGGVVPEIIQVLKNLTAVLEAAGSSPEKVIKANIYLEDIGDFAVVNDEYRKVFSKDFPARTCVQAAKLPLGAKVEIEAIALTGDVETEIKVKTNFIKKYKIIKRFYVEKVKRKTIFTFELNEKPNTVERKKENYLFNNVWSLNDIQKLYRNLK</sequence>
<feature type="region of interest" description="CC/SHH/C" evidence="14">
    <location>
        <begin position="741"/>
        <end position="769"/>
    </location>
</feature>
<keyword evidence="12" id="KW-0067">ATP-binding</keyword>
<evidence type="ECO:0000256" key="10">
    <source>
        <dbReference type="ARBA" id="ARBA00022806"/>
    </source>
</evidence>
<dbReference type="InterPro" id="IPR001680">
    <property type="entry name" value="WD40_rpt"/>
</dbReference>
<dbReference type="OrthoDB" id="6513042at2759"/>
<keyword evidence="11 14" id="KW-0862">Zinc</keyword>
<dbReference type="EMBL" id="WJQU01000004">
    <property type="protein sequence ID" value="KAJ6635119.1"/>
    <property type="molecule type" value="Genomic_DNA"/>
</dbReference>
<keyword evidence="18" id="KW-1185">Reference proteome</keyword>
<dbReference type="InterPro" id="IPR035959">
    <property type="entry name" value="RutC-like_sf"/>
</dbReference>
<dbReference type="Gene3D" id="3.30.1330.40">
    <property type="entry name" value="RutC-like"/>
    <property type="match status" value="1"/>
</dbReference>
<dbReference type="FunFam" id="3.40.50.300:FF:000097">
    <property type="entry name" value="Regulator of nonsense transcripts 1"/>
    <property type="match status" value="1"/>
</dbReference>
<evidence type="ECO:0000256" key="2">
    <source>
        <dbReference type="ARBA" id="ARBA00007913"/>
    </source>
</evidence>
<dbReference type="Pfam" id="PF18141">
    <property type="entry name" value="UPF1_1B_dom"/>
    <property type="match status" value="1"/>
</dbReference>
<feature type="compositionally biased region" description="Acidic residues" evidence="15">
    <location>
        <begin position="549"/>
        <end position="558"/>
    </location>
</feature>
<dbReference type="GO" id="GO:0036464">
    <property type="term" value="C:cytoplasmic ribonucleoprotein granule"/>
    <property type="evidence" value="ECO:0007669"/>
    <property type="project" value="UniProtKB-SubCell"/>
</dbReference>
<dbReference type="Gene3D" id="2.130.10.10">
    <property type="entry name" value="YVTN repeat-like/Quinoprotein amine dehydrogenase"/>
    <property type="match status" value="1"/>
</dbReference>
<protein>
    <recommendedName>
        <fullName evidence="4">DNA helicase</fullName>
        <ecNumber evidence="4">3.6.4.12</ecNumber>
    </recommendedName>
</protein>
<evidence type="ECO:0000256" key="14">
    <source>
        <dbReference type="PROSITE-ProRule" id="PRU01341"/>
    </source>
</evidence>
<dbReference type="SMART" id="SM00320">
    <property type="entry name" value="WD40"/>
    <property type="match status" value="2"/>
</dbReference>
<evidence type="ECO:0000256" key="6">
    <source>
        <dbReference type="ARBA" id="ARBA00022723"/>
    </source>
</evidence>
<feature type="region of interest" description="C4" evidence="14">
    <location>
        <begin position="787"/>
        <end position="817"/>
    </location>
</feature>
<evidence type="ECO:0000256" key="5">
    <source>
        <dbReference type="ARBA" id="ARBA00022490"/>
    </source>
</evidence>
<dbReference type="GO" id="GO:0003723">
    <property type="term" value="F:RNA binding"/>
    <property type="evidence" value="ECO:0007669"/>
    <property type="project" value="InterPro"/>
</dbReference>
<dbReference type="Pfam" id="PF00400">
    <property type="entry name" value="WD40"/>
    <property type="match status" value="1"/>
</dbReference>
<keyword evidence="7" id="KW-0547">Nucleotide-binding</keyword>
<dbReference type="GO" id="GO:0003724">
    <property type="term" value="F:RNA helicase activity"/>
    <property type="evidence" value="ECO:0007669"/>
    <property type="project" value="InterPro"/>
</dbReference>
<dbReference type="GO" id="GO:0003678">
    <property type="term" value="F:DNA helicase activity"/>
    <property type="evidence" value="ECO:0007669"/>
    <property type="project" value="UniProtKB-EC"/>
</dbReference>
<dbReference type="Pfam" id="PF13087">
    <property type="entry name" value="AAA_12"/>
    <property type="match status" value="1"/>
</dbReference>
<keyword evidence="9" id="KW-0378">Hydrolase</keyword>
<dbReference type="CDD" id="cd21407">
    <property type="entry name" value="1B_UPF1-like"/>
    <property type="match status" value="1"/>
</dbReference>
<keyword evidence="10" id="KW-0347">Helicase</keyword>
<dbReference type="Proteomes" id="UP001151699">
    <property type="component" value="Chromosome C"/>
</dbReference>
<dbReference type="Pfam" id="PF04851">
    <property type="entry name" value="ResIII"/>
    <property type="match status" value="1"/>
</dbReference>
<evidence type="ECO:0000256" key="1">
    <source>
        <dbReference type="ARBA" id="ARBA00004331"/>
    </source>
</evidence>
<reference evidence="17" key="1">
    <citation type="submission" date="2022-07" db="EMBL/GenBank/DDBJ databases">
        <authorList>
            <person name="Trinca V."/>
            <person name="Uliana J.V.C."/>
            <person name="Torres T.T."/>
            <person name="Ward R.J."/>
            <person name="Monesi N."/>
        </authorList>
    </citation>
    <scope>NUCLEOTIDE SEQUENCE</scope>
    <source>
        <strain evidence="17">HSMRA1968</strain>
        <tissue evidence="17">Whole embryos</tissue>
    </source>
</reference>
<keyword evidence="13" id="KW-0853">WD repeat</keyword>
<keyword evidence="6 14" id="KW-0479">Metal-binding</keyword>
<dbReference type="SUPFAM" id="SSF50978">
    <property type="entry name" value="WD40 repeat-like"/>
    <property type="match status" value="1"/>
</dbReference>
<organism evidence="17 18">
    <name type="scientific">Pseudolycoriella hygida</name>
    <dbReference type="NCBI Taxonomy" id="35572"/>
    <lineage>
        <taxon>Eukaryota</taxon>
        <taxon>Metazoa</taxon>
        <taxon>Ecdysozoa</taxon>
        <taxon>Arthropoda</taxon>
        <taxon>Hexapoda</taxon>
        <taxon>Insecta</taxon>
        <taxon>Pterygota</taxon>
        <taxon>Neoptera</taxon>
        <taxon>Endopterygota</taxon>
        <taxon>Diptera</taxon>
        <taxon>Nematocera</taxon>
        <taxon>Sciaroidea</taxon>
        <taxon>Sciaridae</taxon>
        <taxon>Pseudolycoriella</taxon>
    </lineage>
</organism>
<dbReference type="FunFam" id="2.40.30.230:FF:000001">
    <property type="entry name" value="Regulator of nonsense transcripts 1"/>
    <property type="match status" value="1"/>
</dbReference>
<dbReference type="CDD" id="cd21400">
    <property type="entry name" value="ZBD_UPF1-like"/>
    <property type="match status" value="1"/>
</dbReference>
<dbReference type="EC" id="3.6.4.12" evidence="4"/>
<dbReference type="NCBIfam" id="TIGR00004">
    <property type="entry name" value="Rid family detoxifying hydrolase"/>
    <property type="match status" value="1"/>
</dbReference>
<dbReference type="InterPro" id="IPR027417">
    <property type="entry name" value="P-loop_NTPase"/>
</dbReference>
<feature type="domain" description="Upf1" evidence="16">
    <location>
        <begin position="719"/>
        <end position="876"/>
    </location>
</feature>
<dbReference type="GO" id="GO:0005524">
    <property type="term" value="F:ATP binding"/>
    <property type="evidence" value="ECO:0007669"/>
    <property type="project" value="UniProtKB-KW"/>
</dbReference>
<evidence type="ECO:0000256" key="13">
    <source>
        <dbReference type="PROSITE-ProRule" id="PRU00221"/>
    </source>
</evidence>
<dbReference type="GO" id="GO:0008270">
    <property type="term" value="F:zinc ion binding"/>
    <property type="evidence" value="ECO:0007669"/>
    <property type="project" value="UniProtKB-UniRule"/>
</dbReference>
<dbReference type="InterPro" id="IPR041679">
    <property type="entry name" value="DNA2/NAM7-like_C"/>
</dbReference>
<dbReference type="PANTHER" id="PTHR10887:SF364">
    <property type="entry name" value="REGULATOR OF NONSENSE TRANSCRIPTS 1"/>
    <property type="match status" value="1"/>
</dbReference>
<proteinExistence type="inferred from homology"/>
<feature type="non-terminal residue" evidence="17">
    <location>
        <position position="1"/>
    </location>
</feature>
<evidence type="ECO:0000256" key="8">
    <source>
        <dbReference type="ARBA" id="ARBA00022771"/>
    </source>
</evidence>
<dbReference type="Pfam" id="PF13086">
    <property type="entry name" value="AAA_11"/>
    <property type="match status" value="1"/>
</dbReference>
<evidence type="ECO:0000256" key="7">
    <source>
        <dbReference type="ARBA" id="ARBA00022741"/>
    </source>
</evidence>
<dbReference type="GO" id="GO:0003677">
    <property type="term" value="F:DNA binding"/>
    <property type="evidence" value="ECO:0007669"/>
    <property type="project" value="InterPro"/>
</dbReference>
<dbReference type="InterPro" id="IPR040812">
    <property type="entry name" value="UPF1_1B_dom"/>
</dbReference>
<dbReference type="Pfam" id="PF09416">
    <property type="entry name" value="UPF1_Zn_bind"/>
    <property type="match status" value="1"/>
</dbReference>
<feature type="repeat" description="WD" evidence="13">
    <location>
        <begin position="7"/>
        <end position="36"/>
    </location>
</feature>
<evidence type="ECO:0000259" key="16">
    <source>
        <dbReference type="PROSITE" id="PS51997"/>
    </source>
</evidence>
<dbReference type="InterPro" id="IPR015943">
    <property type="entry name" value="WD40/YVTN_repeat-like_dom_sf"/>
</dbReference>
<keyword evidence="5" id="KW-0963">Cytoplasm</keyword>
<comment type="similarity">
    <text evidence="3">Belongs to the RutC family.</text>
</comment>
<feature type="region of interest" description="Disordered" evidence="15">
    <location>
        <begin position="549"/>
        <end position="585"/>
    </location>
</feature>